<comment type="caution">
    <text evidence="3">The sequence shown here is derived from an EMBL/GenBank/DDBJ whole genome shotgun (WGS) entry which is preliminary data.</text>
</comment>
<reference evidence="3" key="2">
    <citation type="journal article" date="2024" name="Plant">
        <title>Genomic evolution and insights into agronomic trait innovations of Sesamum species.</title>
        <authorList>
            <person name="Miao H."/>
            <person name="Wang L."/>
            <person name="Qu L."/>
            <person name="Liu H."/>
            <person name="Sun Y."/>
            <person name="Le M."/>
            <person name="Wang Q."/>
            <person name="Wei S."/>
            <person name="Zheng Y."/>
            <person name="Lin W."/>
            <person name="Duan Y."/>
            <person name="Cao H."/>
            <person name="Xiong S."/>
            <person name="Wang X."/>
            <person name="Wei L."/>
            <person name="Li C."/>
            <person name="Ma Q."/>
            <person name="Ju M."/>
            <person name="Zhao R."/>
            <person name="Li G."/>
            <person name="Mu C."/>
            <person name="Tian Q."/>
            <person name="Mei H."/>
            <person name="Zhang T."/>
            <person name="Gao T."/>
            <person name="Zhang H."/>
        </authorList>
    </citation>
    <scope>NUCLEOTIDE SEQUENCE</scope>
    <source>
        <strain evidence="3">K16</strain>
    </source>
</reference>
<evidence type="ECO:0000313" key="4">
    <source>
        <dbReference type="Proteomes" id="UP001289374"/>
    </source>
</evidence>
<dbReference type="GO" id="GO:0046540">
    <property type="term" value="C:U4/U6 x U5 tri-snRNP complex"/>
    <property type="evidence" value="ECO:0007669"/>
    <property type="project" value="InterPro"/>
</dbReference>
<evidence type="ECO:0000313" key="3">
    <source>
        <dbReference type="EMBL" id="KAK4390063.1"/>
    </source>
</evidence>
<feature type="region of interest" description="Disordered" evidence="1">
    <location>
        <begin position="20"/>
        <end position="49"/>
    </location>
</feature>
<dbReference type="InterPro" id="IPR010541">
    <property type="entry name" value="Prp3_C"/>
</dbReference>
<feature type="domain" description="Small nuclear ribonucleoprotein Prp3 C-terminal" evidence="2">
    <location>
        <begin position="138"/>
        <end position="221"/>
    </location>
</feature>
<proteinExistence type="predicted"/>
<dbReference type="Pfam" id="PF06544">
    <property type="entry name" value="Prp3_C"/>
    <property type="match status" value="1"/>
</dbReference>
<dbReference type="EMBL" id="JACGWL010000012">
    <property type="protein sequence ID" value="KAK4390063.1"/>
    <property type="molecule type" value="Genomic_DNA"/>
</dbReference>
<sequence>MAAMEEELSSSCKGCRCCRFSGKFGDGQSPETMISNTPPPETPPQEDISNLDLESEKDKPKMIVLALVAPSQMENENPTLKNAKSRNLDADFHHKQKSWRRQRRPLGGGAGTATTAVSVCKITDLSCRCCNILKNGRLRLSGCAVISKGIVVVEGGVSSMRKCLRFMRRKEEEKAENVKVIWQGKVAKPSFSKFSILHCSGAGAACKFFADHGASHYWDLAVKST</sequence>
<reference evidence="3" key="1">
    <citation type="submission" date="2020-06" db="EMBL/GenBank/DDBJ databases">
        <authorList>
            <person name="Li T."/>
            <person name="Hu X."/>
            <person name="Zhang T."/>
            <person name="Song X."/>
            <person name="Zhang H."/>
            <person name="Dai N."/>
            <person name="Sheng W."/>
            <person name="Hou X."/>
            <person name="Wei L."/>
        </authorList>
    </citation>
    <scope>NUCLEOTIDE SEQUENCE</scope>
    <source>
        <strain evidence="3">K16</strain>
        <tissue evidence="3">Leaf</tissue>
    </source>
</reference>
<dbReference type="PANTHER" id="PTHR14212">
    <property type="entry name" value="U4/U6-ASSOCIATED RNA SPLICING FACTOR-RELATED"/>
    <property type="match status" value="1"/>
</dbReference>
<keyword evidence="4" id="KW-1185">Reference proteome</keyword>
<name>A0AAE2BLR9_9LAMI</name>
<gene>
    <name evidence="3" type="ORF">Sango_2069600</name>
</gene>
<dbReference type="GO" id="GO:0000398">
    <property type="term" value="P:mRNA splicing, via spliceosome"/>
    <property type="evidence" value="ECO:0007669"/>
    <property type="project" value="InterPro"/>
</dbReference>
<dbReference type="Proteomes" id="UP001289374">
    <property type="component" value="Unassembled WGS sequence"/>
</dbReference>
<protein>
    <recommendedName>
        <fullName evidence="2">Small nuclear ribonucleoprotein Prp3 C-terminal domain-containing protein</fullName>
    </recommendedName>
</protein>
<dbReference type="InterPro" id="IPR027104">
    <property type="entry name" value="Prp3"/>
</dbReference>
<dbReference type="AlphaFoldDB" id="A0AAE2BLR9"/>
<evidence type="ECO:0000259" key="2">
    <source>
        <dbReference type="Pfam" id="PF06544"/>
    </source>
</evidence>
<dbReference type="PANTHER" id="PTHR14212:SF0">
    <property type="entry name" value="U4_U6 SMALL NUCLEAR RIBONUCLEOPROTEIN PRP3"/>
    <property type="match status" value="1"/>
</dbReference>
<evidence type="ECO:0000256" key="1">
    <source>
        <dbReference type="SAM" id="MobiDB-lite"/>
    </source>
</evidence>
<accession>A0AAE2BLR9</accession>
<organism evidence="3 4">
    <name type="scientific">Sesamum angolense</name>
    <dbReference type="NCBI Taxonomy" id="2727404"/>
    <lineage>
        <taxon>Eukaryota</taxon>
        <taxon>Viridiplantae</taxon>
        <taxon>Streptophyta</taxon>
        <taxon>Embryophyta</taxon>
        <taxon>Tracheophyta</taxon>
        <taxon>Spermatophyta</taxon>
        <taxon>Magnoliopsida</taxon>
        <taxon>eudicotyledons</taxon>
        <taxon>Gunneridae</taxon>
        <taxon>Pentapetalae</taxon>
        <taxon>asterids</taxon>
        <taxon>lamiids</taxon>
        <taxon>Lamiales</taxon>
        <taxon>Pedaliaceae</taxon>
        <taxon>Sesamum</taxon>
    </lineage>
</organism>